<reference evidence="2 3" key="1">
    <citation type="submission" date="2019-05" db="EMBL/GenBank/DDBJ databases">
        <title>Another draft genome of Portunus trituberculatus and its Hox gene families provides insights of decapod evolution.</title>
        <authorList>
            <person name="Jeong J.-H."/>
            <person name="Song I."/>
            <person name="Kim S."/>
            <person name="Choi T."/>
            <person name="Kim D."/>
            <person name="Ryu S."/>
            <person name="Kim W."/>
        </authorList>
    </citation>
    <scope>NUCLEOTIDE SEQUENCE [LARGE SCALE GENOMIC DNA]</scope>
    <source>
        <tissue evidence="2">Muscle</tissue>
    </source>
</reference>
<evidence type="ECO:0000313" key="3">
    <source>
        <dbReference type="Proteomes" id="UP000324222"/>
    </source>
</evidence>
<keyword evidence="3" id="KW-1185">Reference proteome</keyword>
<accession>A0A5B7FMI1</accession>
<dbReference type="OrthoDB" id="291007at2759"/>
<protein>
    <submittedName>
        <fullName evidence="2">Uncharacterized protein</fullName>
    </submittedName>
</protein>
<name>A0A5B7FMI1_PORTR</name>
<sequence>MKGVLGNACLLAVVCLAAAAPSDPRFPKTFKEWTPESLINPDELGEYLEGDILLPLTRNGIIGEVFRWPGGEVAYIFDDYSE</sequence>
<dbReference type="AlphaFoldDB" id="A0A5B7FMI1"/>
<proteinExistence type="predicted"/>
<keyword evidence="1" id="KW-0732">Signal</keyword>
<organism evidence="2 3">
    <name type="scientific">Portunus trituberculatus</name>
    <name type="common">Swimming crab</name>
    <name type="synonym">Neptunus trituberculatus</name>
    <dbReference type="NCBI Taxonomy" id="210409"/>
    <lineage>
        <taxon>Eukaryota</taxon>
        <taxon>Metazoa</taxon>
        <taxon>Ecdysozoa</taxon>
        <taxon>Arthropoda</taxon>
        <taxon>Crustacea</taxon>
        <taxon>Multicrustacea</taxon>
        <taxon>Malacostraca</taxon>
        <taxon>Eumalacostraca</taxon>
        <taxon>Eucarida</taxon>
        <taxon>Decapoda</taxon>
        <taxon>Pleocyemata</taxon>
        <taxon>Brachyura</taxon>
        <taxon>Eubrachyura</taxon>
        <taxon>Portunoidea</taxon>
        <taxon>Portunidae</taxon>
        <taxon>Portuninae</taxon>
        <taxon>Portunus</taxon>
    </lineage>
</organism>
<comment type="caution">
    <text evidence="2">The sequence shown here is derived from an EMBL/GenBank/DDBJ whole genome shotgun (WGS) entry which is preliminary data.</text>
</comment>
<feature type="signal peptide" evidence="1">
    <location>
        <begin position="1"/>
        <end position="19"/>
    </location>
</feature>
<feature type="chain" id="PRO_5022819629" evidence="1">
    <location>
        <begin position="20"/>
        <end position="82"/>
    </location>
</feature>
<gene>
    <name evidence="2" type="ORF">E2C01_040431</name>
</gene>
<dbReference type="Proteomes" id="UP000324222">
    <property type="component" value="Unassembled WGS sequence"/>
</dbReference>
<evidence type="ECO:0000256" key="1">
    <source>
        <dbReference type="SAM" id="SignalP"/>
    </source>
</evidence>
<evidence type="ECO:0000313" key="2">
    <source>
        <dbReference type="EMBL" id="MPC46706.1"/>
    </source>
</evidence>
<dbReference type="EMBL" id="VSRR010007335">
    <property type="protein sequence ID" value="MPC46706.1"/>
    <property type="molecule type" value="Genomic_DNA"/>
</dbReference>